<comment type="similarity">
    <text evidence="1">Belongs to the iron-sulfur cluster assembly SufBD family.</text>
</comment>
<dbReference type="GO" id="GO:0016226">
    <property type="term" value="P:iron-sulfur cluster assembly"/>
    <property type="evidence" value="ECO:0007669"/>
    <property type="project" value="InterPro"/>
</dbReference>
<dbReference type="InterPro" id="IPR055346">
    <property type="entry name" value="Fe-S_cluster_assembly_SufBD"/>
</dbReference>
<dbReference type="AlphaFoldDB" id="X1CHS9"/>
<proteinExistence type="inferred from homology"/>
<dbReference type="InterPro" id="IPR010231">
    <property type="entry name" value="SUF_FeS_clus_asmbl_SufB"/>
</dbReference>
<feature type="non-terminal residue" evidence="4">
    <location>
        <position position="283"/>
    </location>
</feature>
<evidence type="ECO:0000259" key="3">
    <source>
        <dbReference type="Pfam" id="PF19295"/>
    </source>
</evidence>
<gene>
    <name evidence="4" type="ORF">S01H4_44626</name>
</gene>
<evidence type="ECO:0000259" key="2">
    <source>
        <dbReference type="Pfam" id="PF01458"/>
    </source>
</evidence>
<dbReference type="InterPro" id="IPR000825">
    <property type="entry name" value="SUF_FeS_clus_asmbl_SufBD_core"/>
</dbReference>
<dbReference type="InterPro" id="IPR037284">
    <property type="entry name" value="SUF_FeS_clus_asmbl_SufBD_sf"/>
</dbReference>
<evidence type="ECO:0000256" key="1">
    <source>
        <dbReference type="ARBA" id="ARBA00043967"/>
    </source>
</evidence>
<organism evidence="4">
    <name type="scientific">marine sediment metagenome</name>
    <dbReference type="NCBI Taxonomy" id="412755"/>
    <lineage>
        <taxon>unclassified sequences</taxon>
        <taxon>metagenomes</taxon>
        <taxon>ecological metagenomes</taxon>
    </lineage>
</organism>
<name>X1CHS9_9ZZZZ</name>
<feature type="non-terminal residue" evidence="4">
    <location>
        <position position="1"/>
    </location>
</feature>
<feature type="domain" description="SUF system FeS cluster assembly SufBD core" evidence="2">
    <location>
        <begin position="119"/>
        <end position="282"/>
    </location>
</feature>
<sequence>PKKIKQKSWKDVPSDIKKTFEKLNIPEHEKKFFSGVGAQYESEMVYHRLKEKWKKEGIIFLDIETGLKEHPDLFKEYFGSVISYSDNKFAALNTAVWSGGSFIYIPKGVKIDEPLQTYFRIESEKLGQFERTLIIVDEDAQMSYMEGCTAPVYSTNSLHAGVVEVIAKKNSKIRYSTIQNWSINIYNLVTKRAIAHENATVEWIFGSIGSLVTMEYPSVILKERGAKANIVSISLANHKNKVQDSGGKAIHLASNTNSQIISKSISSKGGESVYRGLVHIANG</sequence>
<dbReference type="InterPro" id="IPR045595">
    <property type="entry name" value="SufBD_N"/>
</dbReference>
<dbReference type="EMBL" id="BART01024765">
    <property type="protein sequence ID" value="GAG92642.1"/>
    <property type="molecule type" value="Genomic_DNA"/>
</dbReference>
<dbReference type="NCBIfam" id="TIGR01980">
    <property type="entry name" value="sufB"/>
    <property type="match status" value="1"/>
</dbReference>
<feature type="domain" description="SUF system FeS cluster assembly SufBD N-terminal" evidence="3">
    <location>
        <begin position="46"/>
        <end position="116"/>
    </location>
</feature>
<comment type="caution">
    <text evidence="4">The sequence shown here is derived from an EMBL/GenBank/DDBJ whole genome shotgun (WGS) entry which is preliminary data.</text>
</comment>
<dbReference type="Pfam" id="PF01458">
    <property type="entry name" value="SUFBD_core"/>
    <property type="match status" value="1"/>
</dbReference>
<dbReference type="PANTHER" id="PTHR30508">
    <property type="entry name" value="FES CLUSTER ASSEMBLY PROTEIN SUF"/>
    <property type="match status" value="1"/>
</dbReference>
<reference evidence="4" key="1">
    <citation type="journal article" date="2014" name="Front. Microbiol.">
        <title>High frequency of phylogenetically diverse reductive dehalogenase-homologous genes in deep subseafloor sedimentary metagenomes.</title>
        <authorList>
            <person name="Kawai M."/>
            <person name="Futagami T."/>
            <person name="Toyoda A."/>
            <person name="Takaki Y."/>
            <person name="Nishi S."/>
            <person name="Hori S."/>
            <person name="Arai W."/>
            <person name="Tsubouchi T."/>
            <person name="Morono Y."/>
            <person name="Uchiyama I."/>
            <person name="Ito T."/>
            <person name="Fujiyama A."/>
            <person name="Inagaki F."/>
            <person name="Takami H."/>
        </authorList>
    </citation>
    <scope>NUCLEOTIDE SEQUENCE</scope>
    <source>
        <strain evidence="4">Expedition CK06-06</strain>
    </source>
</reference>
<protein>
    <recommendedName>
        <fullName evidence="5">Fe-S cluster assembly protein SufB</fullName>
    </recommendedName>
</protein>
<evidence type="ECO:0000313" key="4">
    <source>
        <dbReference type="EMBL" id="GAG92642.1"/>
    </source>
</evidence>
<dbReference type="PANTHER" id="PTHR30508:SF1">
    <property type="entry name" value="UPF0051 PROTEIN ABCI8, CHLOROPLASTIC-RELATED"/>
    <property type="match status" value="1"/>
</dbReference>
<evidence type="ECO:0008006" key="5">
    <source>
        <dbReference type="Google" id="ProtNLM"/>
    </source>
</evidence>
<dbReference type="SUPFAM" id="SSF101960">
    <property type="entry name" value="Stabilizer of iron transporter SufD"/>
    <property type="match status" value="1"/>
</dbReference>
<accession>X1CHS9</accession>
<dbReference type="Pfam" id="PF19295">
    <property type="entry name" value="SufBD_N"/>
    <property type="match status" value="1"/>
</dbReference>